<dbReference type="Proteomes" id="UP000190206">
    <property type="component" value="Unassembled WGS sequence"/>
</dbReference>
<dbReference type="EMBL" id="MRAE01000005">
    <property type="protein sequence ID" value="OOO69380.1"/>
    <property type="molecule type" value="Genomic_DNA"/>
</dbReference>
<evidence type="ECO:0000313" key="2">
    <source>
        <dbReference type="EMBL" id="OOO62327.1"/>
    </source>
</evidence>
<feature type="domain" description="DUF1540" evidence="1">
    <location>
        <begin position="74"/>
        <end position="114"/>
    </location>
</feature>
<comment type="caution">
    <text evidence="3">The sequence shown here is derived from an EMBL/GenBank/DDBJ whole genome shotgun (WGS) entry which is preliminary data.</text>
</comment>
<dbReference type="OrthoDB" id="1754178at2"/>
<dbReference type="EMBL" id="MRAD01000006">
    <property type="protein sequence ID" value="OOO62327.1"/>
    <property type="molecule type" value="Genomic_DNA"/>
</dbReference>
<sequence length="118" mass="13471">MNKLICSAENCINNINRYCTANSIEIEKNDSHSQCKTFAAKGAIETMSKFHNTNLMEGFKDIFTEKSNDMVPEVNCEVYSCVYNNNRRCNADTIEIKGDEIRTKNSSETICSTYKMEK</sequence>
<reference evidence="2 4" key="1">
    <citation type="submission" date="2016-12" db="EMBL/GenBank/DDBJ databases">
        <title>Clostridium tepidum sp. nov., a close relative of Clostridium sporogenes and Clostridium botulinum Group I.</title>
        <authorList>
            <person name="Dobritsa A.P."/>
            <person name="Kutumbaka K."/>
            <person name="Werner K."/>
            <person name="Samadpour M."/>
        </authorList>
    </citation>
    <scope>NUCLEOTIDE SEQUENCE [LARGE SCALE GENOMIC DNA]</scope>
    <source>
        <strain evidence="2 4">PE</strain>
    </source>
</reference>
<evidence type="ECO:0000313" key="3">
    <source>
        <dbReference type="EMBL" id="OOO69380.1"/>
    </source>
</evidence>
<proteinExistence type="predicted"/>
<organism evidence="3 5">
    <name type="scientific">Clostridium tepidum</name>
    <dbReference type="NCBI Taxonomy" id="1962263"/>
    <lineage>
        <taxon>Bacteria</taxon>
        <taxon>Bacillati</taxon>
        <taxon>Bacillota</taxon>
        <taxon>Clostridia</taxon>
        <taxon>Eubacteriales</taxon>
        <taxon>Clostridiaceae</taxon>
        <taxon>Clostridium</taxon>
    </lineage>
</organism>
<keyword evidence="4" id="KW-1185">Reference proteome</keyword>
<dbReference type="AlphaFoldDB" id="A0A1S9IGB2"/>
<gene>
    <name evidence="2" type="ORF">BS637_07635</name>
    <name evidence="3" type="ORF">BS638_03675</name>
</gene>
<feature type="domain" description="DUF1540" evidence="1">
    <location>
        <begin position="6"/>
        <end position="38"/>
    </location>
</feature>
<evidence type="ECO:0000313" key="5">
    <source>
        <dbReference type="Proteomes" id="UP000190256"/>
    </source>
</evidence>
<name>A0A1S9IGB2_9CLOT</name>
<evidence type="ECO:0000313" key="4">
    <source>
        <dbReference type="Proteomes" id="UP000190206"/>
    </source>
</evidence>
<accession>A0A1S9IGB2</accession>
<reference evidence="3 5" key="2">
    <citation type="submission" date="2016-12" db="EMBL/GenBank/DDBJ databases">
        <title>Clostridium tepidum sp. nov., a close relative of Clostridium sporogenes and Clostridium botulinum Group I.</title>
        <authorList>
            <person name="Dobritsa A.P."/>
            <person name="Kutumbaka K.K."/>
            <person name="Werner K."/>
            <person name="Wiedmann M."/>
            <person name="Asmus A."/>
            <person name="Samadpour M."/>
        </authorList>
    </citation>
    <scope>NUCLEOTIDE SEQUENCE [LARGE SCALE GENOMIC DNA]</scope>
    <source>
        <strain evidence="3 5">IEH 97212</strain>
    </source>
</reference>
<dbReference type="RefSeq" id="WP_078024152.1">
    <property type="nucleotide sequence ID" value="NZ_JADPGM010000008.1"/>
</dbReference>
<protein>
    <recommendedName>
        <fullName evidence="1">DUF1540 domain-containing protein</fullName>
    </recommendedName>
</protein>
<dbReference type="Pfam" id="PF07561">
    <property type="entry name" value="DUF1540"/>
    <property type="match status" value="2"/>
</dbReference>
<dbReference type="InterPro" id="IPR011437">
    <property type="entry name" value="DUF1540"/>
</dbReference>
<dbReference type="STRING" id="1962263.BS637_07635"/>
<evidence type="ECO:0000259" key="1">
    <source>
        <dbReference type="Pfam" id="PF07561"/>
    </source>
</evidence>
<dbReference type="Proteomes" id="UP000190256">
    <property type="component" value="Unassembled WGS sequence"/>
</dbReference>